<reference evidence="2" key="1">
    <citation type="submission" date="2018-05" db="EMBL/GenBank/DDBJ databases">
        <authorList>
            <person name="Lanie J.A."/>
            <person name="Ng W.-L."/>
            <person name="Kazmierczak K.M."/>
            <person name="Andrzejewski T.M."/>
            <person name="Davidsen T.M."/>
            <person name="Wayne K.J."/>
            <person name="Tettelin H."/>
            <person name="Glass J.I."/>
            <person name="Rusch D."/>
            <person name="Podicherti R."/>
            <person name="Tsui H.-C.T."/>
            <person name="Winkler M.E."/>
        </authorList>
    </citation>
    <scope>NUCLEOTIDE SEQUENCE</scope>
</reference>
<evidence type="ECO:0000256" key="1">
    <source>
        <dbReference type="SAM" id="MobiDB-lite"/>
    </source>
</evidence>
<feature type="region of interest" description="Disordered" evidence="1">
    <location>
        <begin position="1"/>
        <end position="27"/>
    </location>
</feature>
<organism evidence="2">
    <name type="scientific">marine metagenome</name>
    <dbReference type="NCBI Taxonomy" id="408172"/>
    <lineage>
        <taxon>unclassified sequences</taxon>
        <taxon>metagenomes</taxon>
        <taxon>ecological metagenomes</taxon>
    </lineage>
</organism>
<sequence>MKQEAKPPLGGGNSSVGVPEEGLEPSNPCECRILSPVRMPIPPLRHVVMIKRDKF</sequence>
<dbReference type="AlphaFoldDB" id="A0A381ZSF0"/>
<name>A0A381ZSF0_9ZZZZ</name>
<protein>
    <submittedName>
        <fullName evidence="2">Uncharacterized protein</fullName>
    </submittedName>
</protein>
<proteinExistence type="predicted"/>
<evidence type="ECO:0000313" key="2">
    <source>
        <dbReference type="EMBL" id="SVA91727.1"/>
    </source>
</evidence>
<gene>
    <name evidence="2" type="ORF">METZ01_LOCUS144581</name>
</gene>
<dbReference type="EMBL" id="UINC01022335">
    <property type="protein sequence ID" value="SVA91727.1"/>
    <property type="molecule type" value="Genomic_DNA"/>
</dbReference>
<accession>A0A381ZSF0</accession>